<feature type="domain" description="Glycosyl transferase family 1" evidence="1">
    <location>
        <begin position="194"/>
        <end position="348"/>
    </location>
</feature>
<organism evidence="2 3">
    <name type="scientific">Siansivirga zeaxanthinifaciens CC-SAMT-1</name>
    <dbReference type="NCBI Taxonomy" id="1454006"/>
    <lineage>
        <taxon>Bacteria</taxon>
        <taxon>Pseudomonadati</taxon>
        <taxon>Bacteroidota</taxon>
        <taxon>Flavobacteriia</taxon>
        <taxon>Flavobacteriales</taxon>
        <taxon>Flavobacteriaceae</taxon>
        <taxon>Siansivirga</taxon>
    </lineage>
</organism>
<keyword evidence="2" id="KW-0808">Transferase</keyword>
<dbReference type="STRING" id="1454006.AW14_09375"/>
<dbReference type="CDD" id="cd03801">
    <property type="entry name" value="GT4_PimA-like"/>
    <property type="match status" value="1"/>
</dbReference>
<dbReference type="AlphaFoldDB" id="A0A0C5WF11"/>
<dbReference type="Gene3D" id="3.40.50.2000">
    <property type="entry name" value="Glycogen Phosphorylase B"/>
    <property type="match status" value="1"/>
</dbReference>
<evidence type="ECO:0000313" key="3">
    <source>
        <dbReference type="Proteomes" id="UP000032229"/>
    </source>
</evidence>
<dbReference type="HOGENOM" id="CLU_063649_0_0_10"/>
<dbReference type="Pfam" id="PF00534">
    <property type="entry name" value="Glycos_transf_1"/>
    <property type="match status" value="1"/>
</dbReference>
<reference evidence="2 3" key="1">
    <citation type="submission" date="2014-02" db="EMBL/GenBank/DDBJ databases">
        <authorList>
            <person name="Young C.-C."/>
            <person name="Hameed A."/>
            <person name="Huang H.-C."/>
            <person name="Shahina M."/>
        </authorList>
    </citation>
    <scope>NUCLEOTIDE SEQUENCE [LARGE SCALE GENOMIC DNA]</scope>
    <source>
        <strain evidence="2 3">CC-SAMT-1</strain>
    </source>
</reference>
<dbReference type="RefSeq" id="WP_044638525.1">
    <property type="nucleotide sequence ID" value="NZ_CP007202.1"/>
</dbReference>
<keyword evidence="3" id="KW-1185">Reference proteome</keyword>
<dbReference type="PANTHER" id="PTHR12526">
    <property type="entry name" value="GLYCOSYLTRANSFERASE"/>
    <property type="match status" value="1"/>
</dbReference>
<protein>
    <submittedName>
        <fullName evidence="2">Glycosyl transferase</fullName>
    </submittedName>
</protein>
<accession>A0A0C5WF11</accession>
<dbReference type="OrthoDB" id="1395864at2"/>
<dbReference type="EMBL" id="CP007202">
    <property type="protein sequence ID" value="AJR03794.1"/>
    <property type="molecule type" value="Genomic_DNA"/>
</dbReference>
<dbReference type="PANTHER" id="PTHR12526:SF630">
    <property type="entry name" value="GLYCOSYLTRANSFERASE"/>
    <property type="match status" value="1"/>
</dbReference>
<sequence length="371" mass="42110">MRFLIISHVPHKLYEKQFFGYAPYVREMNIWLKYVDKLEVVAPLSLKTLEVIDLNYEHKFIKFNRIPALAFLSFKSIFFSLLKLPGIFITIFKAMRQADHIHLRCPGNIGLLGCLVQLCFPSKPKTAKYAGNWDPKAKQPVSYKLQKWILSQPFLTRNMQVLVYGAWPHQSKNIKPFFTATFKDSEKTPVTLRDYTEALQMLFVGSLVAGKRPLYAIQIVEGLIKSGITVRLDLFGDGVLRPELEAYVKENGLEPWVVFHGNQDKDVIKTHYKTAHFLILASQSEGWPKAVAEAMFFGCIPIATSVSCVPYMLGDGTKGILIDTDLQAAITQITAALQDAMGLKQMSELASHWSQQYTLDVFEDAIKKLLE</sequence>
<name>A0A0C5WF11_9FLAO</name>
<evidence type="ECO:0000259" key="1">
    <source>
        <dbReference type="Pfam" id="PF00534"/>
    </source>
</evidence>
<proteinExistence type="predicted"/>
<dbReference type="SUPFAM" id="SSF53756">
    <property type="entry name" value="UDP-Glycosyltransferase/glycogen phosphorylase"/>
    <property type="match status" value="1"/>
</dbReference>
<dbReference type="KEGG" id="sze:AW14_09375"/>
<dbReference type="GO" id="GO:0016757">
    <property type="term" value="F:glycosyltransferase activity"/>
    <property type="evidence" value="ECO:0007669"/>
    <property type="project" value="InterPro"/>
</dbReference>
<evidence type="ECO:0000313" key="2">
    <source>
        <dbReference type="EMBL" id="AJR03794.1"/>
    </source>
</evidence>
<dbReference type="InterPro" id="IPR001296">
    <property type="entry name" value="Glyco_trans_1"/>
</dbReference>
<dbReference type="Proteomes" id="UP000032229">
    <property type="component" value="Chromosome"/>
</dbReference>
<gene>
    <name evidence="2" type="ORF">AW14_09375</name>
</gene>
<dbReference type="PATRIC" id="fig|1454006.5.peg.1854"/>